<dbReference type="GO" id="GO:0016787">
    <property type="term" value="F:hydrolase activity"/>
    <property type="evidence" value="ECO:0007669"/>
    <property type="project" value="UniProtKB-KW"/>
</dbReference>
<dbReference type="EC" id="3.1.1.-" evidence="7"/>
<evidence type="ECO:0000256" key="1">
    <source>
        <dbReference type="ARBA" id="ARBA00010240"/>
    </source>
</evidence>
<dbReference type="PANTHER" id="PTHR32241">
    <property type="entry name" value="PATATIN-LIKE PROTEIN 6"/>
    <property type="match status" value="1"/>
</dbReference>
<organism evidence="9 10">
    <name type="scientific">Musa balbisiana</name>
    <name type="common">Banana</name>
    <dbReference type="NCBI Taxonomy" id="52838"/>
    <lineage>
        <taxon>Eukaryota</taxon>
        <taxon>Viridiplantae</taxon>
        <taxon>Streptophyta</taxon>
        <taxon>Embryophyta</taxon>
        <taxon>Tracheophyta</taxon>
        <taxon>Spermatophyta</taxon>
        <taxon>Magnoliopsida</taxon>
        <taxon>Liliopsida</taxon>
        <taxon>Zingiberales</taxon>
        <taxon>Musaceae</taxon>
        <taxon>Musa</taxon>
    </lineage>
</organism>
<comment type="caution">
    <text evidence="9">The sequence shown here is derived from an EMBL/GenBank/DDBJ whole genome shotgun (WGS) entry which is preliminary data.</text>
</comment>
<dbReference type="STRING" id="52838.A0A4S8KHU6"/>
<comment type="function">
    <text evidence="5">Possesses non-specific lipolytic acyl hydrolase (LAH) activity. Hydrolyzes phospholipids as well as galactolipids. May play a role in disease resistance.</text>
</comment>
<evidence type="ECO:0000256" key="2">
    <source>
        <dbReference type="ARBA" id="ARBA00022801"/>
    </source>
</evidence>
<dbReference type="InterPro" id="IPR002641">
    <property type="entry name" value="PNPLA_dom"/>
</dbReference>
<comment type="caution">
    <text evidence="6">Lacks conserved residue(s) required for the propagation of feature annotation.</text>
</comment>
<proteinExistence type="inferred from homology"/>
<dbReference type="GO" id="GO:0016042">
    <property type="term" value="P:lipid catabolic process"/>
    <property type="evidence" value="ECO:0007669"/>
    <property type="project" value="UniProtKB-KW"/>
</dbReference>
<evidence type="ECO:0000256" key="4">
    <source>
        <dbReference type="ARBA" id="ARBA00023098"/>
    </source>
</evidence>
<evidence type="ECO:0000256" key="5">
    <source>
        <dbReference type="ARBA" id="ARBA00025642"/>
    </source>
</evidence>
<evidence type="ECO:0000256" key="3">
    <source>
        <dbReference type="ARBA" id="ARBA00022963"/>
    </source>
</evidence>
<evidence type="ECO:0000256" key="6">
    <source>
        <dbReference type="PROSITE-ProRule" id="PRU01161"/>
    </source>
</evidence>
<dbReference type="InterPro" id="IPR016035">
    <property type="entry name" value="Acyl_Trfase/lysoPLipase"/>
</dbReference>
<evidence type="ECO:0000259" key="8">
    <source>
        <dbReference type="PROSITE" id="PS51635"/>
    </source>
</evidence>
<sequence length="449" mass="47682">MAFAPALVEPSVDVDKLSYEIFSILESKFLFGIDDPKLLLSSSSSSASPTAAPVPRSAAPGGKVRILSIDGGGRSSDALLAAASLARLESSLRSRSGDPSARVADFFDVAAGSGAGGVLAALLFTRGPDRRPLFAADEALRFLLERSGRSFVPVRRGPLGWLLHWRPGAALRRVFGDATLRDTVKPVLVPCYDLATGAPFLFSRADAVEADGFDFRIREVCAATCADPAAGAAPVEMRSADGRTRIAAVGGGVAMGNPAAAAITHVLNNKQEFPFAAGVEDLMVLSLGSTVSCVGPEGGAGRRRLVPSPSELVRIAGEGVADMVDQAIAMAFGHHRTNNYVRIQVNGYESSNYVSKINNITKLLSSLEEKLSERNIESILFKGKKFSEQTNAEKLEWFAGELIKEEEKRKKSQIPIVVLKQVMTPRTSSTTASTIITTTTTTITTSPSR</sequence>
<gene>
    <name evidence="9" type="ORF">C4D60_Mb04t38370</name>
</gene>
<name>A0A4S8KHU6_MUSBA</name>
<evidence type="ECO:0000313" key="10">
    <source>
        <dbReference type="Proteomes" id="UP000317650"/>
    </source>
</evidence>
<comment type="domain">
    <text evidence="7">The nitrogen atoms of the two glycine residues in the GGXR motif define the oxyanion hole, and stabilize the oxyanion that forms during the nucleophilic attack by the catalytic serine during substrate cleavage.</text>
</comment>
<reference evidence="9 10" key="1">
    <citation type="journal article" date="2019" name="Nat. Plants">
        <title>Genome sequencing of Musa balbisiana reveals subgenome evolution and function divergence in polyploid bananas.</title>
        <authorList>
            <person name="Yao X."/>
        </authorList>
    </citation>
    <scope>NUCLEOTIDE SEQUENCE [LARGE SCALE GENOMIC DNA]</scope>
    <source>
        <strain evidence="10">cv. DH-PKW</strain>
        <tissue evidence="9">Leaves</tissue>
    </source>
</reference>
<dbReference type="EMBL" id="PYDT01000001">
    <property type="protein sequence ID" value="THU74909.1"/>
    <property type="molecule type" value="Genomic_DNA"/>
</dbReference>
<keyword evidence="4 7" id="KW-0443">Lipid metabolism</keyword>
<dbReference type="Pfam" id="PF01734">
    <property type="entry name" value="Patatin"/>
    <property type="match status" value="1"/>
</dbReference>
<protein>
    <recommendedName>
        <fullName evidence="7">Patatin</fullName>
        <ecNumber evidence="7">3.1.1.-</ecNumber>
    </recommendedName>
</protein>
<comment type="function">
    <text evidence="7">Lipolytic acyl hydrolase (LAH).</text>
</comment>
<feature type="domain" description="PNPLA" evidence="8">
    <location>
        <begin position="67"/>
        <end position="263"/>
    </location>
</feature>
<dbReference type="CDD" id="cd07199">
    <property type="entry name" value="Pat17_PNPLA8_PNPLA9_like"/>
    <property type="match status" value="1"/>
</dbReference>
<dbReference type="PANTHER" id="PTHR32241:SF12">
    <property type="entry name" value="OS03G0784100 PROTEIN"/>
    <property type="match status" value="1"/>
</dbReference>
<evidence type="ECO:0000313" key="9">
    <source>
        <dbReference type="EMBL" id="THU74909.1"/>
    </source>
</evidence>
<dbReference type="Gene3D" id="3.40.1090.10">
    <property type="entry name" value="Cytosolic phospholipase A2 catalytic domain"/>
    <property type="match status" value="1"/>
</dbReference>
<dbReference type="PROSITE" id="PS51635">
    <property type="entry name" value="PNPLA"/>
    <property type="match status" value="1"/>
</dbReference>
<keyword evidence="2 7" id="KW-0378">Hydrolase</keyword>
<keyword evidence="3 7" id="KW-0442">Lipid degradation</keyword>
<comment type="similarity">
    <text evidence="1 7">Belongs to the patatin family.</text>
</comment>
<keyword evidence="10" id="KW-1185">Reference proteome</keyword>
<accession>A0A4S8KHU6</accession>
<evidence type="ECO:0000256" key="7">
    <source>
        <dbReference type="RuleBase" id="RU361262"/>
    </source>
</evidence>
<dbReference type="SUPFAM" id="SSF52151">
    <property type="entry name" value="FabD/lysophospholipase-like"/>
    <property type="match status" value="1"/>
</dbReference>
<dbReference type="Proteomes" id="UP000317650">
    <property type="component" value="Chromosome 4"/>
</dbReference>
<dbReference type="AlphaFoldDB" id="A0A4S8KHU6"/>